<dbReference type="InterPro" id="IPR007820">
    <property type="entry name" value="AbrB_fam"/>
</dbReference>
<feature type="transmembrane region" description="Helical" evidence="1">
    <location>
        <begin position="234"/>
        <end position="252"/>
    </location>
</feature>
<feature type="transmembrane region" description="Helical" evidence="1">
    <location>
        <begin position="178"/>
        <end position="197"/>
    </location>
</feature>
<evidence type="ECO:0000313" key="2">
    <source>
        <dbReference type="EMBL" id="MCX2563236.1"/>
    </source>
</evidence>
<dbReference type="InterPro" id="IPR017516">
    <property type="entry name" value="AbrB_dup"/>
</dbReference>
<feature type="transmembrane region" description="Helical" evidence="1">
    <location>
        <begin position="90"/>
        <end position="111"/>
    </location>
</feature>
<reference evidence="2 3" key="1">
    <citation type="submission" date="2022-11" db="EMBL/GenBank/DDBJ databases">
        <title>Genome sequencing of Acetobacter type strain.</title>
        <authorList>
            <person name="Heo J."/>
            <person name="Lee D."/>
            <person name="Han B.-H."/>
            <person name="Hong S.-B."/>
            <person name="Kwon S.-W."/>
        </authorList>
    </citation>
    <scope>NUCLEOTIDE SEQUENCE [LARGE SCALE GENOMIC DNA]</scope>
    <source>
        <strain evidence="2 3">KACC 21253</strain>
    </source>
</reference>
<dbReference type="PANTHER" id="PTHR38457:SF1">
    <property type="entry name" value="REGULATOR ABRB-RELATED"/>
    <property type="match status" value="1"/>
</dbReference>
<dbReference type="Proteomes" id="UP001301152">
    <property type="component" value="Unassembled WGS sequence"/>
</dbReference>
<feature type="transmembrane region" description="Helical" evidence="1">
    <location>
        <begin position="264"/>
        <end position="286"/>
    </location>
</feature>
<keyword evidence="1" id="KW-0812">Transmembrane</keyword>
<comment type="caution">
    <text evidence="2">The sequence shown here is derived from an EMBL/GenBank/DDBJ whole genome shotgun (WGS) entry which is preliminary data.</text>
</comment>
<accession>A0ABT3QD67</accession>
<gene>
    <name evidence="2" type="ORF">OQ497_04560</name>
</gene>
<feature type="transmembrane region" description="Helical" evidence="1">
    <location>
        <begin position="123"/>
        <end position="141"/>
    </location>
</feature>
<evidence type="ECO:0000313" key="3">
    <source>
        <dbReference type="Proteomes" id="UP001301152"/>
    </source>
</evidence>
<protein>
    <submittedName>
        <fullName evidence="2">AbrB family transcriptional regulator</fullName>
    </submittedName>
</protein>
<name>A0ABT3QD67_9PROT</name>
<evidence type="ECO:0000256" key="1">
    <source>
        <dbReference type="SAM" id="Phobius"/>
    </source>
</evidence>
<organism evidence="2 3">
    <name type="scientific">Acetobacter thailandicus</name>
    <dbReference type="NCBI Taxonomy" id="1502842"/>
    <lineage>
        <taxon>Bacteria</taxon>
        <taxon>Pseudomonadati</taxon>
        <taxon>Pseudomonadota</taxon>
        <taxon>Alphaproteobacteria</taxon>
        <taxon>Acetobacterales</taxon>
        <taxon>Acetobacteraceae</taxon>
        <taxon>Acetobacter</taxon>
    </lineage>
</organism>
<feature type="transmembrane region" description="Helical" evidence="1">
    <location>
        <begin position="203"/>
        <end position="222"/>
    </location>
</feature>
<dbReference type="PIRSF" id="PIRSF038991">
    <property type="entry name" value="Protein_AbrB"/>
    <property type="match status" value="1"/>
</dbReference>
<dbReference type="RefSeq" id="WP_173559007.1">
    <property type="nucleotide sequence ID" value="NZ_JAPIUZ010000001.1"/>
</dbReference>
<keyword evidence="1" id="KW-0472">Membrane</keyword>
<keyword evidence="1" id="KW-1133">Transmembrane helix</keyword>
<dbReference type="EMBL" id="JAPIUZ010000001">
    <property type="protein sequence ID" value="MCX2563236.1"/>
    <property type="molecule type" value="Genomic_DNA"/>
</dbReference>
<proteinExistence type="predicted"/>
<dbReference type="PANTHER" id="PTHR38457">
    <property type="entry name" value="REGULATOR ABRB-RELATED"/>
    <property type="match status" value="1"/>
</dbReference>
<feature type="transmembrane region" description="Helical" evidence="1">
    <location>
        <begin position="319"/>
        <end position="341"/>
    </location>
</feature>
<dbReference type="Pfam" id="PF05145">
    <property type="entry name" value="AbrB"/>
    <property type="match status" value="1"/>
</dbReference>
<feature type="transmembrane region" description="Helical" evidence="1">
    <location>
        <begin position="153"/>
        <end position="171"/>
    </location>
</feature>
<dbReference type="NCBIfam" id="TIGR03082">
    <property type="entry name" value="Gneg_AbrB_dup"/>
    <property type="match status" value="2"/>
</dbReference>
<keyword evidence="3" id="KW-1185">Reference proteome</keyword>
<feature type="transmembrane region" description="Helical" evidence="1">
    <location>
        <begin position="62"/>
        <end position="78"/>
    </location>
</feature>
<sequence length="351" mass="37311">MSASEDLAWSLPLRWGALLLLSLIFSVFLEWLGLPAAPLLGPLAAAVMLSMRGQKIKLPKPAFVYAQGVVGVMIASYLPHTIFQQILSDWPVFLGGTLSTLSAAAFLGWFLTRSKMLPGTTAIWGFSPGAATVMTLMSASYGADMRLVAFMQYLRVVCCAVIAACMTRILGTPAVAQSAAHVISPATILTGLGLVLTGSTIGLWLNIPAGGLLLPMALGMIARLGFSIHLEQPFLLRVVAYAVVGWAIGMRFTPDILLHAARVLPRLLSTIIALIVICFGFAVVLAHIAHVDLLTAYLATSPGGADSVAIIASTTQVDMPFVIAMQIARFFCVLITGPTLARFLSRRTEDS</sequence>
<feature type="transmembrane region" description="Helical" evidence="1">
    <location>
        <begin position="7"/>
        <end position="25"/>
    </location>
</feature>